<feature type="domain" description="Peptidase M3A/M3B catalytic" evidence="8">
    <location>
        <begin position="218"/>
        <end position="694"/>
    </location>
</feature>
<dbReference type="AlphaFoldDB" id="A0A423X1N0"/>
<dbReference type="OrthoDB" id="534666at2759"/>
<comment type="cofactor">
    <cofactor evidence="7">
        <name>Zn(2+)</name>
        <dbReference type="ChEBI" id="CHEBI:29105"/>
    </cofactor>
    <text evidence="7">Binds 1 zinc ion.</text>
</comment>
<evidence type="ECO:0000256" key="1">
    <source>
        <dbReference type="ARBA" id="ARBA00006040"/>
    </source>
</evidence>
<dbReference type="FunFam" id="3.40.390.10:FF:000074">
    <property type="entry name" value="Metalloprotease"/>
    <property type="match status" value="1"/>
</dbReference>
<name>A0A423X1N0_9PEZI</name>
<keyword evidence="10" id="KW-1185">Reference proteome</keyword>
<reference evidence="9 10" key="1">
    <citation type="submission" date="2015-09" db="EMBL/GenBank/DDBJ databases">
        <title>Host preference determinants of Valsa canker pathogens revealed by comparative genomics.</title>
        <authorList>
            <person name="Yin Z."/>
            <person name="Huang L."/>
        </authorList>
    </citation>
    <scope>NUCLEOTIDE SEQUENCE [LARGE SCALE GENOMIC DNA]</scope>
    <source>
        <strain evidence="9 10">03-1</strain>
    </source>
</reference>
<sequence>MARIPSQPLPRMLEASEIVPAMERIIANRQSVREAVAMTVTPETASFHNVIRPWLEAEDRDAGVWQVIDMYRYAAPDQATMDAAEEATRLMSVSGFDFVLREDLYLLVKGASIRDDAPDEESKKAVSKLLREFEDIGHGKLSADQRKEYLETRKEIDRLCQKFNQNLREKIEGIWFTPEELKGVALSELEGLEVGTESHNLGKVFIDFSKRADRNLVFRYAANPETRKRLYISNENKLAENAPLFKDIVVLRDQNARLLGYKSHAEKRLQDRVAPSTQWIDEMLGRLRGELLPKGKQELDLLILKKRDHLGGQEGTVEILPWDFNYYKRLVEEEQQIDQEKISEYFPLKTTVAAMLRLFAAFFQLQFESIAPANIDGSTWHKDIEAWSVWDERESHKGAFIGYLYSDILYRERKYKGNQNVNLQPSYLRSDGSRVLPVTIIMCNFSPSTATGCALLKHHEVKTLFHELGHGIHDLLSRTKYTRFHAWRAPPDFAEALSTMLENWTWMSEELKEMSCHYTKLGPEYMDRWKAQHPGCPPPEEKIPDELLVRLVKSRSLFRAQYILNQTADSMFDMAVHNPVSHEQILELDAAELYNDIKEELTMIRNPDVSTRGPAHCHFGHLMSGYDAGYFSYISAQAFAAEFFETAFAADPRSQDAWQRYRMGILEAGGSRDELSMMTEFLGHFPSPEALVRTL</sequence>
<dbReference type="Proteomes" id="UP000283895">
    <property type="component" value="Unassembled WGS sequence"/>
</dbReference>
<dbReference type="Pfam" id="PF01432">
    <property type="entry name" value="Peptidase_M3"/>
    <property type="match status" value="1"/>
</dbReference>
<dbReference type="GO" id="GO:0004222">
    <property type="term" value="F:metalloendopeptidase activity"/>
    <property type="evidence" value="ECO:0007669"/>
    <property type="project" value="InterPro"/>
</dbReference>
<dbReference type="Gene3D" id="1.10.1370.10">
    <property type="entry name" value="Neurolysin, domain 3"/>
    <property type="match status" value="1"/>
</dbReference>
<dbReference type="PANTHER" id="PTHR11804">
    <property type="entry name" value="PROTEASE M3 THIMET OLIGOPEPTIDASE-RELATED"/>
    <property type="match status" value="1"/>
</dbReference>
<evidence type="ECO:0000256" key="7">
    <source>
        <dbReference type="RuleBase" id="RU003435"/>
    </source>
</evidence>
<evidence type="ECO:0000259" key="8">
    <source>
        <dbReference type="Pfam" id="PF01432"/>
    </source>
</evidence>
<dbReference type="CDD" id="cd06455">
    <property type="entry name" value="M3A_TOP"/>
    <property type="match status" value="1"/>
</dbReference>
<comment type="similarity">
    <text evidence="1 7">Belongs to the peptidase M3 family.</text>
</comment>
<dbReference type="InterPro" id="IPR024077">
    <property type="entry name" value="Neurolysin/TOP_dom2"/>
</dbReference>
<evidence type="ECO:0000256" key="3">
    <source>
        <dbReference type="ARBA" id="ARBA00022723"/>
    </source>
</evidence>
<accession>A0A423X1N0</accession>
<evidence type="ECO:0000313" key="10">
    <source>
        <dbReference type="Proteomes" id="UP000283895"/>
    </source>
</evidence>
<dbReference type="GO" id="GO:0005758">
    <property type="term" value="C:mitochondrial intermembrane space"/>
    <property type="evidence" value="ECO:0007669"/>
    <property type="project" value="TreeGrafter"/>
</dbReference>
<evidence type="ECO:0000313" key="9">
    <source>
        <dbReference type="EMBL" id="ROW09714.1"/>
    </source>
</evidence>
<evidence type="ECO:0000256" key="4">
    <source>
        <dbReference type="ARBA" id="ARBA00022801"/>
    </source>
</evidence>
<dbReference type="GO" id="GO:0006508">
    <property type="term" value="P:proteolysis"/>
    <property type="evidence" value="ECO:0007669"/>
    <property type="project" value="UniProtKB-KW"/>
</dbReference>
<keyword evidence="6 7" id="KW-0482">Metalloprotease</keyword>
<dbReference type="InterPro" id="IPR024079">
    <property type="entry name" value="MetalloPept_cat_dom_sf"/>
</dbReference>
<dbReference type="SUPFAM" id="SSF55486">
    <property type="entry name" value="Metalloproteases ('zincins'), catalytic domain"/>
    <property type="match status" value="1"/>
</dbReference>
<keyword evidence="3 7" id="KW-0479">Metal-binding</keyword>
<dbReference type="InterPro" id="IPR001567">
    <property type="entry name" value="Pept_M3A_M3B_dom"/>
</dbReference>
<keyword evidence="2 7" id="KW-0645">Protease</keyword>
<keyword evidence="4 7" id="KW-0378">Hydrolase</keyword>
<evidence type="ECO:0000256" key="5">
    <source>
        <dbReference type="ARBA" id="ARBA00022833"/>
    </source>
</evidence>
<gene>
    <name evidence="9" type="ORF">VMCG_02183</name>
</gene>
<dbReference type="InterPro" id="IPR024080">
    <property type="entry name" value="Neurolysin/TOP_N"/>
</dbReference>
<dbReference type="GO" id="GO:0046872">
    <property type="term" value="F:metal ion binding"/>
    <property type="evidence" value="ECO:0007669"/>
    <property type="project" value="UniProtKB-UniRule"/>
</dbReference>
<protein>
    <recommendedName>
        <fullName evidence="8">Peptidase M3A/M3B catalytic domain-containing protein</fullName>
    </recommendedName>
</protein>
<dbReference type="PANTHER" id="PTHR11804:SF84">
    <property type="entry name" value="SACCHAROLYSIN"/>
    <property type="match status" value="1"/>
</dbReference>
<dbReference type="InterPro" id="IPR045090">
    <property type="entry name" value="Pept_M3A_M3B"/>
</dbReference>
<evidence type="ECO:0000256" key="6">
    <source>
        <dbReference type="ARBA" id="ARBA00023049"/>
    </source>
</evidence>
<dbReference type="Gene3D" id="1.20.1050.40">
    <property type="entry name" value="Endopeptidase. Chain P, domain 1"/>
    <property type="match status" value="1"/>
</dbReference>
<comment type="caution">
    <text evidence="9">The sequence shown here is derived from an EMBL/GenBank/DDBJ whole genome shotgun (WGS) entry which is preliminary data.</text>
</comment>
<evidence type="ECO:0000256" key="2">
    <source>
        <dbReference type="ARBA" id="ARBA00022670"/>
    </source>
</evidence>
<dbReference type="Gene3D" id="3.40.390.10">
    <property type="entry name" value="Collagenase (Catalytic Domain)"/>
    <property type="match status" value="1"/>
</dbReference>
<dbReference type="GO" id="GO:0006518">
    <property type="term" value="P:peptide metabolic process"/>
    <property type="evidence" value="ECO:0007669"/>
    <property type="project" value="TreeGrafter"/>
</dbReference>
<dbReference type="EMBL" id="LKEA01000004">
    <property type="protein sequence ID" value="ROW09714.1"/>
    <property type="molecule type" value="Genomic_DNA"/>
</dbReference>
<keyword evidence="5 7" id="KW-0862">Zinc</keyword>
<proteinExistence type="inferred from homology"/>
<organism evidence="9 10">
    <name type="scientific">Cytospora schulzeri</name>
    <dbReference type="NCBI Taxonomy" id="448051"/>
    <lineage>
        <taxon>Eukaryota</taxon>
        <taxon>Fungi</taxon>
        <taxon>Dikarya</taxon>
        <taxon>Ascomycota</taxon>
        <taxon>Pezizomycotina</taxon>
        <taxon>Sordariomycetes</taxon>
        <taxon>Sordariomycetidae</taxon>
        <taxon>Diaporthales</taxon>
        <taxon>Cytosporaceae</taxon>
        <taxon>Cytospora</taxon>
    </lineage>
</organism>